<sequence length="88" mass="9431">MRAESSCRYPQTTLTIIALRYRIENLLHIITFLITPSPRKNTSSTTFPPLASHKSDGSNPAPPPPLNPSEGGGGGASLPSNFRVTLTL</sequence>
<dbReference type="AlphaFoldDB" id="A0AAV4TD79"/>
<keyword evidence="3" id="KW-1185">Reference proteome</keyword>
<name>A0AAV4TD79_CAEEX</name>
<reference evidence="2 3" key="1">
    <citation type="submission" date="2021-06" db="EMBL/GenBank/DDBJ databases">
        <title>Caerostris extrusa draft genome.</title>
        <authorList>
            <person name="Kono N."/>
            <person name="Arakawa K."/>
        </authorList>
    </citation>
    <scope>NUCLEOTIDE SEQUENCE [LARGE SCALE GENOMIC DNA]</scope>
</reference>
<gene>
    <name evidence="2" type="ORF">CEXT_601001</name>
</gene>
<feature type="region of interest" description="Disordered" evidence="1">
    <location>
        <begin position="37"/>
        <end position="88"/>
    </location>
</feature>
<dbReference type="Proteomes" id="UP001054945">
    <property type="component" value="Unassembled WGS sequence"/>
</dbReference>
<feature type="compositionally biased region" description="Polar residues" evidence="1">
    <location>
        <begin position="38"/>
        <end position="47"/>
    </location>
</feature>
<comment type="caution">
    <text evidence="2">The sequence shown here is derived from an EMBL/GenBank/DDBJ whole genome shotgun (WGS) entry which is preliminary data.</text>
</comment>
<evidence type="ECO:0000313" key="3">
    <source>
        <dbReference type="Proteomes" id="UP001054945"/>
    </source>
</evidence>
<evidence type="ECO:0000256" key="1">
    <source>
        <dbReference type="SAM" id="MobiDB-lite"/>
    </source>
</evidence>
<dbReference type="EMBL" id="BPLR01011093">
    <property type="protein sequence ID" value="GIY44119.1"/>
    <property type="molecule type" value="Genomic_DNA"/>
</dbReference>
<organism evidence="2 3">
    <name type="scientific">Caerostris extrusa</name>
    <name type="common">Bark spider</name>
    <name type="synonym">Caerostris bankana</name>
    <dbReference type="NCBI Taxonomy" id="172846"/>
    <lineage>
        <taxon>Eukaryota</taxon>
        <taxon>Metazoa</taxon>
        <taxon>Ecdysozoa</taxon>
        <taxon>Arthropoda</taxon>
        <taxon>Chelicerata</taxon>
        <taxon>Arachnida</taxon>
        <taxon>Araneae</taxon>
        <taxon>Araneomorphae</taxon>
        <taxon>Entelegynae</taxon>
        <taxon>Araneoidea</taxon>
        <taxon>Araneidae</taxon>
        <taxon>Caerostris</taxon>
    </lineage>
</organism>
<proteinExistence type="predicted"/>
<protein>
    <submittedName>
        <fullName evidence="2">Uncharacterized protein</fullName>
    </submittedName>
</protein>
<accession>A0AAV4TD79</accession>
<evidence type="ECO:0000313" key="2">
    <source>
        <dbReference type="EMBL" id="GIY44119.1"/>
    </source>
</evidence>